<sequence length="276" mass="31027">MSQFKVPEADIYYETYGSGDPVLICVSGANGSCEFWRDMAKALTNGGKGTVILYDRRGFARSGLTAAQDYAHRLDVDADDVQRLAKHVSPHCPVNVVGSSSGAIVVIRALERHPEAFEHVLIHEPPAMRLLPDGEELRKNQQHVYQLYLEGGVIVAMQTFAKLVKISPKELQALIPSPSSAPDPYRVGNMTYWFDREMLVYPRADIDIKKMENQKKRVRLLIGSESNEEGMQYRANVELSHKLNLPLHKVPGGHWGYQTDPKEWANKLRDAMRSAN</sequence>
<dbReference type="Pfam" id="PF00561">
    <property type="entry name" value="Abhydrolase_1"/>
    <property type="match status" value="1"/>
</dbReference>
<name>A0A6A7BQ89_9PEZI</name>
<dbReference type="OrthoDB" id="408373at2759"/>
<dbReference type="InterPro" id="IPR029058">
    <property type="entry name" value="AB_hydrolase_fold"/>
</dbReference>
<accession>A0A6A7BQ89</accession>
<proteinExistence type="predicted"/>
<dbReference type="Proteomes" id="UP000799421">
    <property type="component" value="Unassembled WGS sequence"/>
</dbReference>
<evidence type="ECO:0000313" key="3">
    <source>
        <dbReference type="Proteomes" id="UP000799421"/>
    </source>
</evidence>
<dbReference type="EMBL" id="MU006042">
    <property type="protein sequence ID" value="KAF2857461.1"/>
    <property type="molecule type" value="Genomic_DNA"/>
</dbReference>
<dbReference type="SUPFAM" id="SSF53474">
    <property type="entry name" value="alpha/beta-Hydrolases"/>
    <property type="match status" value="1"/>
</dbReference>
<keyword evidence="3" id="KW-1185">Reference proteome</keyword>
<organism evidence="2 3">
    <name type="scientific">Piedraia hortae CBS 480.64</name>
    <dbReference type="NCBI Taxonomy" id="1314780"/>
    <lineage>
        <taxon>Eukaryota</taxon>
        <taxon>Fungi</taxon>
        <taxon>Dikarya</taxon>
        <taxon>Ascomycota</taxon>
        <taxon>Pezizomycotina</taxon>
        <taxon>Dothideomycetes</taxon>
        <taxon>Dothideomycetidae</taxon>
        <taxon>Capnodiales</taxon>
        <taxon>Piedraiaceae</taxon>
        <taxon>Piedraia</taxon>
    </lineage>
</organism>
<dbReference type="GO" id="GO:0016787">
    <property type="term" value="F:hydrolase activity"/>
    <property type="evidence" value="ECO:0007669"/>
    <property type="project" value="UniProtKB-KW"/>
</dbReference>
<gene>
    <name evidence="2" type="ORF">K470DRAFT_253256</name>
</gene>
<dbReference type="AlphaFoldDB" id="A0A6A7BQ89"/>
<evidence type="ECO:0000259" key="1">
    <source>
        <dbReference type="Pfam" id="PF00561"/>
    </source>
</evidence>
<keyword evidence="2" id="KW-0378">Hydrolase</keyword>
<evidence type="ECO:0000313" key="2">
    <source>
        <dbReference type="EMBL" id="KAF2857461.1"/>
    </source>
</evidence>
<reference evidence="2" key="1">
    <citation type="journal article" date="2020" name="Stud. Mycol.">
        <title>101 Dothideomycetes genomes: a test case for predicting lifestyles and emergence of pathogens.</title>
        <authorList>
            <person name="Haridas S."/>
            <person name="Albert R."/>
            <person name="Binder M."/>
            <person name="Bloem J."/>
            <person name="Labutti K."/>
            <person name="Salamov A."/>
            <person name="Andreopoulos B."/>
            <person name="Baker S."/>
            <person name="Barry K."/>
            <person name="Bills G."/>
            <person name="Bluhm B."/>
            <person name="Cannon C."/>
            <person name="Castanera R."/>
            <person name="Culley D."/>
            <person name="Daum C."/>
            <person name="Ezra D."/>
            <person name="Gonzalez J."/>
            <person name="Henrissat B."/>
            <person name="Kuo A."/>
            <person name="Liang C."/>
            <person name="Lipzen A."/>
            <person name="Lutzoni F."/>
            <person name="Magnuson J."/>
            <person name="Mondo S."/>
            <person name="Nolan M."/>
            <person name="Ohm R."/>
            <person name="Pangilinan J."/>
            <person name="Park H.-J."/>
            <person name="Ramirez L."/>
            <person name="Alfaro M."/>
            <person name="Sun H."/>
            <person name="Tritt A."/>
            <person name="Yoshinaga Y."/>
            <person name="Zwiers L.-H."/>
            <person name="Turgeon B."/>
            <person name="Goodwin S."/>
            <person name="Spatafora J."/>
            <person name="Crous P."/>
            <person name="Grigoriev I."/>
        </authorList>
    </citation>
    <scope>NUCLEOTIDE SEQUENCE</scope>
    <source>
        <strain evidence="2">CBS 480.64</strain>
    </source>
</reference>
<dbReference type="Gene3D" id="3.40.50.1820">
    <property type="entry name" value="alpha/beta hydrolase"/>
    <property type="match status" value="1"/>
</dbReference>
<feature type="domain" description="AB hydrolase-1" evidence="1">
    <location>
        <begin position="21"/>
        <end position="150"/>
    </location>
</feature>
<dbReference type="InterPro" id="IPR000073">
    <property type="entry name" value="AB_hydrolase_1"/>
</dbReference>
<protein>
    <submittedName>
        <fullName evidence="2">Alpha/beta-hydrolase</fullName>
    </submittedName>
</protein>